<dbReference type="RefSeq" id="WP_149936126.1">
    <property type="nucleotide sequence ID" value="NZ_WNCO01000010.1"/>
</dbReference>
<dbReference type="EMBL" id="WNCN01000002">
    <property type="protein sequence ID" value="MTU38201.1"/>
    <property type="molecule type" value="Genomic_DNA"/>
</dbReference>
<evidence type="ECO:0000313" key="2">
    <source>
        <dbReference type="Proteomes" id="UP000434916"/>
    </source>
</evidence>
<name>A0ABW9S6T7_9BACT</name>
<gene>
    <name evidence="1" type="ORF">GMD82_01475</name>
</gene>
<dbReference type="Pfam" id="PF05973">
    <property type="entry name" value="Gp49"/>
    <property type="match status" value="1"/>
</dbReference>
<dbReference type="InterPro" id="IPR009241">
    <property type="entry name" value="HigB-like"/>
</dbReference>
<dbReference type="InterPro" id="IPR035093">
    <property type="entry name" value="RelE/ParE_toxin_dom_sf"/>
</dbReference>
<sequence length="110" mass="12954">MRTMIRSTEFDEFYNSLPANVQNKVKYAMNILADVKVVNTKLVKKLVDTDFYELRISVGNEYRVILFTIDHENFIEAEQILLLNGFMKKSTKDYKKEIQKAEQILNSLQQ</sequence>
<proteinExistence type="predicted"/>
<dbReference type="Proteomes" id="UP000434916">
    <property type="component" value="Unassembled WGS sequence"/>
</dbReference>
<accession>A0ABW9S6T7</accession>
<protein>
    <submittedName>
        <fullName evidence="1">Addiction module toxin RelE</fullName>
    </submittedName>
</protein>
<evidence type="ECO:0000313" key="1">
    <source>
        <dbReference type="EMBL" id="MTU38201.1"/>
    </source>
</evidence>
<reference evidence="1 2" key="1">
    <citation type="journal article" date="2019" name="Nat. Med.">
        <title>A library of human gut bacterial isolates paired with longitudinal multiomics data enables mechanistic microbiome research.</title>
        <authorList>
            <person name="Poyet M."/>
            <person name="Groussin M."/>
            <person name="Gibbons S.M."/>
            <person name="Avila-Pacheco J."/>
            <person name="Jiang X."/>
            <person name="Kearney S.M."/>
            <person name="Perrotta A.R."/>
            <person name="Berdy B."/>
            <person name="Zhao S."/>
            <person name="Lieberman T.D."/>
            <person name="Swanson P.K."/>
            <person name="Smith M."/>
            <person name="Roesemann S."/>
            <person name="Alexander J.E."/>
            <person name="Rich S.A."/>
            <person name="Livny J."/>
            <person name="Vlamakis H."/>
            <person name="Clish C."/>
            <person name="Bullock K."/>
            <person name="Deik A."/>
            <person name="Scott J."/>
            <person name="Pierce K.A."/>
            <person name="Xavier R.J."/>
            <person name="Alm E.J."/>
        </authorList>
    </citation>
    <scope>NUCLEOTIDE SEQUENCE [LARGE SCALE GENOMIC DNA]</scope>
    <source>
        <strain evidence="1 2">BIOML-A29</strain>
    </source>
</reference>
<comment type="caution">
    <text evidence="1">The sequence shown here is derived from an EMBL/GenBank/DDBJ whole genome shotgun (WGS) entry which is preliminary data.</text>
</comment>
<dbReference type="SUPFAM" id="SSF143011">
    <property type="entry name" value="RelE-like"/>
    <property type="match status" value="1"/>
</dbReference>
<keyword evidence="2" id="KW-1185">Reference proteome</keyword>
<organism evidence="1 2">
    <name type="scientific">Parabacteroides merdae</name>
    <dbReference type="NCBI Taxonomy" id="46503"/>
    <lineage>
        <taxon>Bacteria</taxon>
        <taxon>Pseudomonadati</taxon>
        <taxon>Bacteroidota</taxon>
        <taxon>Bacteroidia</taxon>
        <taxon>Bacteroidales</taxon>
        <taxon>Tannerellaceae</taxon>
        <taxon>Parabacteroides</taxon>
    </lineage>
</organism>